<sequence>MWSIAASAIITCQALYKVGLGNYSMARTKKSGRAKNHRSLPSPPDSPPPPQSSAGATDEADTVVECFFSLLDASAHSPSAFTEDLIHLFESPARREPLLRSWKAWRTKNSSIPQKSLPTVRITNIPKSGAPAKKLQFRRALTPAPAPAPAVGAWCQRPPVARLEQEEVAEVEGVFEPVRGRKKKKVVVAWG</sequence>
<organism evidence="2 3">
    <name type="scientific">Aspergillus pseudoustus</name>
    <dbReference type="NCBI Taxonomy" id="1810923"/>
    <lineage>
        <taxon>Eukaryota</taxon>
        <taxon>Fungi</taxon>
        <taxon>Dikarya</taxon>
        <taxon>Ascomycota</taxon>
        <taxon>Pezizomycotina</taxon>
        <taxon>Eurotiomycetes</taxon>
        <taxon>Eurotiomycetidae</taxon>
        <taxon>Eurotiales</taxon>
        <taxon>Aspergillaceae</taxon>
        <taxon>Aspergillus</taxon>
        <taxon>Aspergillus subgen. Nidulantes</taxon>
    </lineage>
</organism>
<name>A0ABR4KFF0_9EURO</name>
<protein>
    <submittedName>
        <fullName evidence="2">Uncharacterized protein</fullName>
    </submittedName>
</protein>
<feature type="compositionally biased region" description="Pro residues" evidence="1">
    <location>
        <begin position="41"/>
        <end position="51"/>
    </location>
</feature>
<accession>A0ABR4KFF0</accession>
<feature type="region of interest" description="Disordered" evidence="1">
    <location>
        <begin position="29"/>
        <end position="58"/>
    </location>
</feature>
<evidence type="ECO:0000256" key="1">
    <source>
        <dbReference type="SAM" id="MobiDB-lite"/>
    </source>
</evidence>
<reference evidence="2 3" key="1">
    <citation type="submission" date="2024-07" db="EMBL/GenBank/DDBJ databases">
        <title>Section-level genome sequencing and comparative genomics of Aspergillus sections Usti and Cavernicolus.</title>
        <authorList>
            <consortium name="Lawrence Berkeley National Laboratory"/>
            <person name="Nybo J.L."/>
            <person name="Vesth T.C."/>
            <person name="Theobald S."/>
            <person name="Frisvad J.C."/>
            <person name="Larsen T.O."/>
            <person name="Kjaerboelling I."/>
            <person name="Rothschild-Mancinelli K."/>
            <person name="Lyhne E.K."/>
            <person name="Kogle M.E."/>
            <person name="Barry K."/>
            <person name="Clum A."/>
            <person name="Na H."/>
            <person name="Ledsgaard L."/>
            <person name="Lin J."/>
            <person name="Lipzen A."/>
            <person name="Kuo A."/>
            <person name="Riley R."/>
            <person name="Mondo S."/>
            <person name="Labutti K."/>
            <person name="Haridas S."/>
            <person name="Pangalinan J."/>
            <person name="Salamov A.A."/>
            <person name="Simmons B.A."/>
            <person name="Magnuson J.K."/>
            <person name="Chen J."/>
            <person name="Drula E."/>
            <person name="Henrissat B."/>
            <person name="Wiebenga A."/>
            <person name="Lubbers R.J."/>
            <person name="Gomes A.C."/>
            <person name="Makela M.R."/>
            <person name="Stajich J."/>
            <person name="Grigoriev I.V."/>
            <person name="Mortensen U.H."/>
            <person name="De Vries R.P."/>
            <person name="Baker S.E."/>
            <person name="Andersen M.R."/>
        </authorList>
    </citation>
    <scope>NUCLEOTIDE SEQUENCE [LARGE SCALE GENOMIC DNA]</scope>
    <source>
        <strain evidence="2 3">CBS 123904</strain>
    </source>
</reference>
<dbReference type="Proteomes" id="UP001610446">
    <property type="component" value="Unassembled WGS sequence"/>
</dbReference>
<keyword evidence="3" id="KW-1185">Reference proteome</keyword>
<comment type="caution">
    <text evidence="2">The sequence shown here is derived from an EMBL/GenBank/DDBJ whole genome shotgun (WGS) entry which is preliminary data.</text>
</comment>
<dbReference type="EMBL" id="JBFXLU010000033">
    <property type="protein sequence ID" value="KAL2851005.1"/>
    <property type="molecule type" value="Genomic_DNA"/>
</dbReference>
<gene>
    <name evidence="2" type="ORF">BJY01DRAFT_261220</name>
</gene>
<proteinExistence type="predicted"/>
<evidence type="ECO:0000313" key="3">
    <source>
        <dbReference type="Proteomes" id="UP001610446"/>
    </source>
</evidence>
<evidence type="ECO:0000313" key="2">
    <source>
        <dbReference type="EMBL" id="KAL2851005.1"/>
    </source>
</evidence>
<feature type="compositionally biased region" description="Basic residues" evidence="1">
    <location>
        <begin position="29"/>
        <end position="38"/>
    </location>
</feature>